<dbReference type="Pfam" id="PF00067">
    <property type="entry name" value="p450"/>
    <property type="match status" value="1"/>
</dbReference>
<dbReference type="Proteomes" id="UP000642070">
    <property type="component" value="Unassembled WGS sequence"/>
</dbReference>
<dbReference type="InterPro" id="IPR001128">
    <property type="entry name" value="Cyt_P450"/>
</dbReference>
<dbReference type="RefSeq" id="WP_190249701.1">
    <property type="nucleotide sequence ID" value="NZ_BMPI01000009.1"/>
</dbReference>
<evidence type="ECO:0000256" key="1">
    <source>
        <dbReference type="ARBA" id="ARBA00010617"/>
    </source>
</evidence>
<dbReference type="PROSITE" id="PS00086">
    <property type="entry name" value="CYTOCHROME_P450"/>
    <property type="match status" value="1"/>
</dbReference>
<keyword evidence="2" id="KW-0479">Metal-binding</keyword>
<reference evidence="3" key="1">
    <citation type="journal article" date="2014" name="Int. J. Syst. Evol. Microbiol.">
        <title>Complete genome sequence of Corynebacterium casei LMG S-19264T (=DSM 44701T), isolated from a smear-ripened cheese.</title>
        <authorList>
            <consortium name="US DOE Joint Genome Institute (JGI-PGF)"/>
            <person name="Walter F."/>
            <person name="Albersmeier A."/>
            <person name="Kalinowski J."/>
            <person name="Ruckert C."/>
        </authorList>
    </citation>
    <scope>NUCLEOTIDE SEQUENCE</scope>
    <source>
        <strain evidence="3">JCM 19831</strain>
    </source>
</reference>
<comment type="caution">
    <text evidence="3">The sequence shown here is derived from an EMBL/GenBank/DDBJ whole genome shotgun (WGS) entry which is preliminary data.</text>
</comment>
<dbReference type="AlphaFoldDB" id="A0A917TFA2"/>
<dbReference type="EMBL" id="BMPI01000009">
    <property type="protein sequence ID" value="GGM20766.1"/>
    <property type="molecule type" value="Genomic_DNA"/>
</dbReference>
<keyword evidence="2" id="KW-0560">Oxidoreductase</keyword>
<dbReference type="CDD" id="cd00302">
    <property type="entry name" value="cytochrome_P450"/>
    <property type="match status" value="1"/>
</dbReference>
<keyword evidence="2" id="KW-0349">Heme</keyword>
<dbReference type="GO" id="GO:0016705">
    <property type="term" value="F:oxidoreductase activity, acting on paired donors, with incorporation or reduction of molecular oxygen"/>
    <property type="evidence" value="ECO:0007669"/>
    <property type="project" value="InterPro"/>
</dbReference>
<dbReference type="GO" id="GO:0020037">
    <property type="term" value="F:heme binding"/>
    <property type="evidence" value="ECO:0007669"/>
    <property type="project" value="InterPro"/>
</dbReference>
<dbReference type="InterPro" id="IPR017972">
    <property type="entry name" value="Cyt_P450_CS"/>
</dbReference>
<dbReference type="SUPFAM" id="SSF48264">
    <property type="entry name" value="Cytochrome P450"/>
    <property type="match status" value="1"/>
</dbReference>
<keyword evidence="2" id="KW-0408">Iron</keyword>
<protein>
    <submittedName>
        <fullName evidence="3">Cytochrome P450</fullName>
    </submittedName>
</protein>
<dbReference type="InterPro" id="IPR036396">
    <property type="entry name" value="Cyt_P450_sf"/>
</dbReference>
<reference evidence="3" key="2">
    <citation type="submission" date="2020-09" db="EMBL/GenBank/DDBJ databases">
        <authorList>
            <person name="Sun Q."/>
            <person name="Ohkuma M."/>
        </authorList>
    </citation>
    <scope>NUCLEOTIDE SEQUENCE</scope>
    <source>
        <strain evidence="3">JCM 19831</strain>
    </source>
</reference>
<dbReference type="Gene3D" id="1.10.630.10">
    <property type="entry name" value="Cytochrome P450"/>
    <property type="match status" value="1"/>
</dbReference>
<proteinExistence type="inferred from homology"/>
<name>A0A917TFA2_9ACTN</name>
<keyword evidence="4" id="KW-1185">Reference proteome</keyword>
<gene>
    <name evidence="3" type="ORF">GCM10007977_022390</name>
</gene>
<evidence type="ECO:0000313" key="3">
    <source>
        <dbReference type="EMBL" id="GGM20766.1"/>
    </source>
</evidence>
<dbReference type="PANTHER" id="PTHR46696:SF1">
    <property type="entry name" value="CYTOCHROME P450 YJIB-RELATED"/>
    <property type="match status" value="1"/>
</dbReference>
<accession>A0A917TFA2</accession>
<dbReference type="PANTHER" id="PTHR46696">
    <property type="entry name" value="P450, PUTATIVE (EUROFUNG)-RELATED"/>
    <property type="match status" value="1"/>
</dbReference>
<dbReference type="GO" id="GO:0004497">
    <property type="term" value="F:monooxygenase activity"/>
    <property type="evidence" value="ECO:0007669"/>
    <property type="project" value="UniProtKB-KW"/>
</dbReference>
<evidence type="ECO:0000313" key="4">
    <source>
        <dbReference type="Proteomes" id="UP000642070"/>
    </source>
</evidence>
<sequence length="421" mass="46166">MTPAIADHVEMTRVVAYHEVQEVLRSSGFWPSMFVRVSGPLLEGTLMTLSVEEHLKRRRTEVVMFSRAQLMDYELRTVVPALREQLEAAFDGGAAAPKVDIMHVMRDALLRVTAKVVGIDDLAGPADVDELRELAEHFGEGSSAEWAIHDREAVVAAAVAAKDRFGERFFRPAMQRRQALLAAAAEVPNDLTTLLLRNYGDWEPEKLLREVIFYVTASANTTTHLAPHVLQEVLAHFERRPEDRAKAGDLSFLQRAVSEGLRLHPTVPALLRLALEDVTLPSGRTFAAGEQLLLDLNEANRDETVFGPTAQEYDPYRPLPPRTTAYGLAFGDGAHTCLGRQVAVGAGNGSVDRDDVPAGVLTRLLQEVLRYEPAIDPADPPVFRENTATMRFARFPVVLRARPAAAAGGCPFHATSAEGAP</sequence>
<evidence type="ECO:0000256" key="2">
    <source>
        <dbReference type="RuleBase" id="RU000461"/>
    </source>
</evidence>
<dbReference type="GO" id="GO:0005506">
    <property type="term" value="F:iron ion binding"/>
    <property type="evidence" value="ECO:0007669"/>
    <property type="project" value="InterPro"/>
</dbReference>
<organism evidence="3 4">
    <name type="scientific">Dactylosporangium sucinum</name>
    <dbReference type="NCBI Taxonomy" id="1424081"/>
    <lineage>
        <taxon>Bacteria</taxon>
        <taxon>Bacillati</taxon>
        <taxon>Actinomycetota</taxon>
        <taxon>Actinomycetes</taxon>
        <taxon>Micromonosporales</taxon>
        <taxon>Micromonosporaceae</taxon>
        <taxon>Dactylosporangium</taxon>
    </lineage>
</organism>
<comment type="similarity">
    <text evidence="1 2">Belongs to the cytochrome P450 family.</text>
</comment>
<keyword evidence="2" id="KW-0503">Monooxygenase</keyword>